<evidence type="ECO:0008006" key="13">
    <source>
        <dbReference type="Google" id="ProtNLM"/>
    </source>
</evidence>
<name>G1KR96_ANOCA</name>
<proteinExistence type="inferred from homology"/>
<dbReference type="Bgee" id="ENSACAG00000015559">
    <property type="expression patterns" value="Expressed in dewlap and 1 other cell type or tissue"/>
</dbReference>
<evidence type="ECO:0000256" key="6">
    <source>
        <dbReference type="ARBA" id="ARBA00022949"/>
    </source>
</evidence>
<dbReference type="GO" id="GO:0034451">
    <property type="term" value="C:centriolar satellite"/>
    <property type="evidence" value="ECO:0000318"/>
    <property type="project" value="GO_Central"/>
</dbReference>
<keyword evidence="8" id="KW-0206">Cytoskeleton</keyword>
<dbReference type="GO" id="GO:0035735">
    <property type="term" value="P:intraciliary transport involved in cilium assembly"/>
    <property type="evidence" value="ECO:0000318"/>
    <property type="project" value="GO_Central"/>
</dbReference>
<evidence type="ECO:0000256" key="1">
    <source>
        <dbReference type="ARBA" id="ARBA00004536"/>
    </source>
</evidence>
<dbReference type="HOGENOM" id="CLU_031049_0_0_1"/>
<dbReference type="GO" id="GO:0007155">
    <property type="term" value="P:cell adhesion"/>
    <property type="evidence" value="ECO:0007669"/>
    <property type="project" value="UniProtKB-KW"/>
</dbReference>
<keyword evidence="7 9" id="KW-0175">Coiled coil</keyword>
<comment type="subcellular location">
    <subcellularLocation>
        <location evidence="1">Cell junction</location>
        <location evidence="1">Adherens junction</location>
    </subcellularLocation>
    <subcellularLocation>
        <location evidence="2">Cytoplasm</location>
        <location evidence="2">Cytoskeleton</location>
        <location evidence="2">Microtubule organizing center</location>
        <location evidence="2">Centrosome</location>
        <location evidence="2">Centriolar satellite</location>
    </subcellularLocation>
</comment>
<accession>G1KR96</accession>
<evidence type="ECO:0000256" key="5">
    <source>
        <dbReference type="ARBA" id="ARBA00022889"/>
    </source>
</evidence>
<dbReference type="PANTHER" id="PTHR46507:SF5">
    <property type="entry name" value="AFADIN- AND ALPHA-ACTININ-BINDING PROTEIN-LIKE"/>
    <property type="match status" value="1"/>
</dbReference>
<feature type="region of interest" description="Disordered" evidence="10">
    <location>
        <begin position="551"/>
        <end position="571"/>
    </location>
</feature>
<reference evidence="11 12" key="1">
    <citation type="submission" date="2009-12" db="EMBL/GenBank/DDBJ databases">
        <title>The Genome Sequence of Anolis carolinensis (Green Anole Lizard).</title>
        <authorList>
            <consortium name="The Genome Sequencing Platform"/>
            <person name="Di Palma F."/>
            <person name="Alfoldi J."/>
            <person name="Heiman D."/>
            <person name="Young S."/>
            <person name="Grabherr M."/>
            <person name="Johnson J."/>
            <person name="Lander E.S."/>
            <person name="Lindblad-Toh K."/>
        </authorList>
    </citation>
    <scope>NUCLEOTIDE SEQUENCE [LARGE SCALE GENOMIC DNA]</scope>
    <source>
        <strain evidence="11 12">JBL SC #1</strain>
    </source>
</reference>
<evidence type="ECO:0000256" key="9">
    <source>
        <dbReference type="SAM" id="Coils"/>
    </source>
</evidence>
<evidence type="ECO:0000256" key="10">
    <source>
        <dbReference type="SAM" id="MobiDB-lite"/>
    </source>
</evidence>
<sequence length="583" mass="67110">MEPLSVPATPGQETFTDARHVIGNYAFELGLSPALGLTATRFADSLEVLGGLGDLGDVVCWSDNVDHCISYLNKELVALGFPALYKDDGSGDDIEHGFDLLALVNSTTQILRLYQETTAKLADIEVEEMRRAGELDYLRARHGKLKDQVEGCEKEISAIKNKEQQLQSKNKQLNSLLKEEKDEITKLQSALANQKQQHLHEMKRKEQELVRLKEKMNQLVTEKRDKRGTIDILNVLPRPDGKRATWKTGKSLGRKEEELFRTQLVKQERREQMLALENAKLKQLLKEVGQDMEQLLSKDVSLAQGMEQSSLYEIFQEQWCSLRNHLKTLGYQALTAAGSRFSKEEGQDPVISGTDHDKEIMKLKEEIEENRAQMAQLQQCFQEQLASAISSELPEHLKGSYFLEEEQRLLEEQDMLEEQKKAFEIERENFTEAAIRLGWERKQFEDQKALFLKEEFFCSLPRSERKDPKRRFSAPVTIREEEENEGSAKQNRWARPISTPYPKVLITPCCNSERFRKRPLISNPTTPATCRQQRKFLPQDWPASPMQIIQNKESHQDTASQTETPMKKDLPDDLLERFLNSFL</sequence>
<keyword evidence="5" id="KW-0130">Cell adhesion</keyword>
<comment type="similarity">
    <text evidence="3">Belongs to the ADIP family.</text>
</comment>
<dbReference type="PANTHER" id="PTHR46507">
    <property type="entry name" value="AFADIN- AND ALPHA-ACTININ-BINDING PROTEIN"/>
    <property type="match status" value="1"/>
</dbReference>
<dbReference type="GO" id="GO:0036064">
    <property type="term" value="C:ciliary basal body"/>
    <property type="evidence" value="ECO:0000318"/>
    <property type="project" value="GO_Central"/>
</dbReference>
<evidence type="ECO:0000256" key="8">
    <source>
        <dbReference type="ARBA" id="ARBA00023212"/>
    </source>
</evidence>
<dbReference type="InterPro" id="IPR052300">
    <property type="entry name" value="Adhesion_Centrosome_assoc"/>
</dbReference>
<dbReference type="AlphaFoldDB" id="G1KR96"/>
<dbReference type="InterPro" id="IPR021622">
    <property type="entry name" value="Afadin/alpha-actinin-bd"/>
</dbReference>
<protein>
    <recommendedName>
        <fullName evidence="13">SSX family member 2 interacting protein</fullName>
    </recommendedName>
</protein>
<keyword evidence="12" id="KW-1185">Reference proteome</keyword>
<dbReference type="eggNOG" id="KOG4176">
    <property type="taxonomic scope" value="Eukaryota"/>
</dbReference>
<dbReference type="OrthoDB" id="312015at2759"/>
<gene>
    <name evidence="11" type="primary">LOC103277727</name>
</gene>
<dbReference type="GO" id="GO:0005912">
    <property type="term" value="C:adherens junction"/>
    <property type="evidence" value="ECO:0007669"/>
    <property type="project" value="UniProtKB-SubCell"/>
</dbReference>
<dbReference type="Pfam" id="PF11559">
    <property type="entry name" value="ADIP"/>
    <property type="match status" value="1"/>
</dbReference>
<dbReference type="Ensembl" id="ENSACAT00000015616.4">
    <property type="protein sequence ID" value="ENSACAP00000015304.3"/>
    <property type="gene ID" value="ENSACAG00000015559.4"/>
</dbReference>
<organism evidence="11 12">
    <name type="scientific">Anolis carolinensis</name>
    <name type="common">Green anole</name>
    <name type="synonym">American chameleon</name>
    <dbReference type="NCBI Taxonomy" id="28377"/>
    <lineage>
        <taxon>Eukaryota</taxon>
        <taxon>Metazoa</taxon>
        <taxon>Chordata</taxon>
        <taxon>Craniata</taxon>
        <taxon>Vertebrata</taxon>
        <taxon>Euteleostomi</taxon>
        <taxon>Lepidosauria</taxon>
        <taxon>Squamata</taxon>
        <taxon>Bifurcata</taxon>
        <taxon>Unidentata</taxon>
        <taxon>Episquamata</taxon>
        <taxon>Toxicofera</taxon>
        <taxon>Iguania</taxon>
        <taxon>Dactyloidae</taxon>
        <taxon>Anolis</taxon>
    </lineage>
</organism>
<evidence type="ECO:0000256" key="7">
    <source>
        <dbReference type="ARBA" id="ARBA00023054"/>
    </source>
</evidence>
<reference evidence="11" key="3">
    <citation type="submission" date="2025-09" db="UniProtKB">
        <authorList>
            <consortium name="Ensembl"/>
        </authorList>
    </citation>
    <scope>IDENTIFICATION</scope>
</reference>
<evidence type="ECO:0000256" key="3">
    <source>
        <dbReference type="ARBA" id="ARBA00009291"/>
    </source>
</evidence>
<reference evidence="11" key="2">
    <citation type="submission" date="2025-08" db="UniProtKB">
        <authorList>
            <consortium name="Ensembl"/>
        </authorList>
    </citation>
    <scope>IDENTIFICATION</scope>
</reference>
<evidence type="ECO:0000313" key="11">
    <source>
        <dbReference type="Ensembl" id="ENSACAP00000015304.3"/>
    </source>
</evidence>
<dbReference type="Proteomes" id="UP000001646">
    <property type="component" value="Chromosome 2"/>
</dbReference>
<keyword evidence="4" id="KW-0963">Cytoplasm</keyword>
<feature type="compositionally biased region" description="Polar residues" evidence="10">
    <location>
        <begin position="551"/>
        <end position="564"/>
    </location>
</feature>
<dbReference type="STRING" id="28377.ENSACAP00000015304"/>
<evidence type="ECO:0000313" key="12">
    <source>
        <dbReference type="Proteomes" id="UP000001646"/>
    </source>
</evidence>
<evidence type="ECO:0000256" key="2">
    <source>
        <dbReference type="ARBA" id="ARBA00004607"/>
    </source>
</evidence>
<dbReference type="GeneTree" id="ENSGT00390000007688"/>
<dbReference type="GeneID" id="103277727"/>
<keyword evidence="6" id="KW-0965">Cell junction</keyword>
<dbReference type="InParanoid" id="G1KR96"/>
<evidence type="ECO:0000256" key="4">
    <source>
        <dbReference type="ARBA" id="ARBA00022490"/>
    </source>
</evidence>
<feature type="coiled-coil region" evidence="9">
    <location>
        <begin position="142"/>
        <end position="222"/>
    </location>
</feature>
<feature type="coiled-coil region" evidence="9">
    <location>
        <begin position="360"/>
        <end position="433"/>
    </location>
</feature>